<feature type="repeat" description="RCC1" evidence="2">
    <location>
        <begin position="217"/>
        <end position="268"/>
    </location>
</feature>
<reference evidence="5 6" key="1">
    <citation type="submission" date="2008-07" db="EMBL/GenBank/DDBJ databases">
        <authorList>
            <person name="El-Sayed N."/>
            <person name="Caler E."/>
            <person name="Inman J."/>
            <person name="Amedeo P."/>
            <person name="Hass B."/>
            <person name="Wortman J."/>
        </authorList>
    </citation>
    <scope>NUCLEOTIDE SEQUENCE [LARGE SCALE GENOMIC DNA]</scope>
    <source>
        <strain evidence="6">ATCC 50983 / TXsc</strain>
    </source>
</reference>
<name>C5LU91_PERM5</name>
<protein>
    <submittedName>
        <fullName evidence="5">Secretion-regulating guanine nucleotide exchange factor, putative</fullName>
    </submittedName>
</protein>
<evidence type="ECO:0000256" key="2">
    <source>
        <dbReference type="PROSITE-ProRule" id="PRU00235"/>
    </source>
</evidence>
<accession>C5LU91</accession>
<dbReference type="AlphaFoldDB" id="C5LU91"/>
<dbReference type="Gene3D" id="2.130.10.30">
    <property type="entry name" value="Regulator of chromosome condensation 1/beta-lactamase-inhibitor protein II"/>
    <property type="match status" value="3"/>
</dbReference>
<evidence type="ECO:0000256" key="3">
    <source>
        <dbReference type="SAM" id="MobiDB-lite"/>
    </source>
</evidence>
<gene>
    <name evidence="5" type="ORF">Pmar_PMAR010886</name>
</gene>
<dbReference type="InterPro" id="IPR058923">
    <property type="entry name" value="RCC1-like_dom"/>
</dbReference>
<dbReference type="InParanoid" id="C5LU91"/>
<dbReference type="PROSITE" id="PS00626">
    <property type="entry name" value="RCC1_2"/>
    <property type="match status" value="1"/>
</dbReference>
<feature type="compositionally biased region" description="Basic and acidic residues" evidence="3">
    <location>
        <begin position="32"/>
        <end position="41"/>
    </location>
</feature>
<sequence length="577" mass="62262">MIDPDHADAPPLYGNDPEEICDINGMDARAYDSVKDEEAEKRKKRERREDEAFENPSGTTKKVEMEYMAPKKERRFKLYMAYHGRRGPSCCIKIRLPRHGGYEEGPSINLKKLFVENYNRLRQFISVYTVHLRSEVGVYIPDSAAITGYISYGGLVQIVDGSPAAVTADSRVFAWGRMPWTGAQASQGLEDVLSLARKRIRSVAIGAGHALALTEGGKVMSWGLNDSGQLGTGDERSRIIPETVKLPSDVYIDKIACGPDYSVAVTKAGQLWTWGRYQASNWPRLFVDTWCNGNKPGCDNTAVGLAGSRILKVSCGDQHMLALTKEGEVFSWGYNDFGQLGWGLHGVDVVGQQRPHKVPHLPKISDIAAGGGHSVAVGDDGAVYSWGSNSQGQIGHGLRQDFAEATRVQMPQPVKAVTAGKVTTLLVCDDADNSVIMWGAVQAAGPEMVEAPVKAAEGMQNGHKEDKTEAPGVAASSVMAKLGGGGSASVLIPGQGEVTTMSIGEAHGAVVKDATLYGFGYNYENQAIDTPSKYFFVPPTPVDLNEMHKGHDDFKFNKISDLACGGSMSLAVANYSI</sequence>
<dbReference type="RefSeq" id="XP_002766907.1">
    <property type="nucleotide sequence ID" value="XM_002766861.1"/>
</dbReference>
<feature type="region of interest" description="Disordered" evidence="3">
    <location>
        <begin position="32"/>
        <end position="59"/>
    </location>
</feature>
<proteinExistence type="predicted"/>
<dbReference type="PANTHER" id="PTHR22870">
    <property type="entry name" value="REGULATOR OF CHROMOSOME CONDENSATION"/>
    <property type="match status" value="1"/>
</dbReference>
<dbReference type="InterPro" id="IPR051210">
    <property type="entry name" value="Ub_ligase/GEF_domain"/>
</dbReference>
<dbReference type="GeneID" id="9051465"/>
<dbReference type="OMA" id="NEMHKGH"/>
<feature type="domain" description="RCC1-like" evidence="4">
    <location>
        <begin position="195"/>
        <end position="571"/>
    </location>
</feature>
<dbReference type="OrthoDB" id="10256179at2759"/>
<dbReference type="EMBL" id="GG685476">
    <property type="protein sequence ID" value="EEQ99624.1"/>
    <property type="molecule type" value="Genomic_DNA"/>
</dbReference>
<evidence type="ECO:0000259" key="4">
    <source>
        <dbReference type="Pfam" id="PF25390"/>
    </source>
</evidence>
<keyword evidence="6" id="KW-1185">Reference proteome</keyword>
<organism evidence="6">
    <name type="scientific">Perkinsus marinus (strain ATCC 50983 / TXsc)</name>
    <dbReference type="NCBI Taxonomy" id="423536"/>
    <lineage>
        <taxon>Eukaryota</taxon>
        <taxon>Sar</taxon>
        <taxon>Alveolata</taxon>
        <taxon>Perkinsozoa</taxon>
        <taxon>Perkinsea</taxon>
        <taxon>Perkinsida</taxon>
        <taxon>Perkinsidae</taxon>
        <taxon>Perkinsus</taxon>
    </lineage>
</organism>
<keyword evidence="1" id="KW-0677">Repeat</keyword>
<dbReference type="PROSITE" id="PS50012">
    <property type="entry name" value="RCC1_3"/>
    <property type="match status" value="3"/>
</dbReference>
<dbReference type="PANTHER" id="PTHR22870:SF408">
    <property type="entry name" value="OS09G0560450 PROTEIN"/>
    <property type="match status" value="1"/>
</dbReference>
<dbReference type="Pfam" id="PF25390">
    <property type="entry name" value="WD40_RLD"/>
    <property type="match status" value="1"/>
</dbReference>
<dbReference type="InterPro" id="IPR000408">
    <property type="entry name" value="Reg_chr_condens"/>
</dbReference>
<evidence type="ECO:0000313" key="6">
    <source>
        <dbReference type="Proteomes" id="UP000007800"/>
    </source>
</evidence>
<dbReference type="PRINTS" id="PR00633">
    <property type="entry name" value="RCCNDNSATION"/>
</dbReference>
<evidence type="ECO:0000313" key="5">
    <source>
        <dbReference type="EMBL" id="EEQ99624.1"/>
    </source>
</evidence>
<dbReference type="Proteomes" id="UP000007800">
    <property type="component" value="Unassembled WGS sequence"/>
</dbReference>
<feature type="repeat" description="RCC1" evidence="2">
    <location>
        <begin position="381"/>
        <end position="430"/>
    </location>
</feature>
<dbReference type="SUPFAM" id="SSF50985">
    <property type="entry name" value="RCC1/BLIP-II"/>
    <property type="match status" value="1"/>
</dbReference>
<dbReference type="InterPro" id="IPR009091">
    <property type="entry name" value="RCC1/BLIP-II"/>
</dbReference>
<evidence type="ECO:0000256" key="1">
    <source>
        <dbReference type="ARBA" id="ARBA00022737"/>
    </source>
</evidence>
<feature type="repeat" description="RCC1" evidence="2">
    <location>
        <begin position="327"/>
        <end position="380"/>
    </location>
</feature>